<protein>
    <recommendedName>
        <fullName evidence="5">Methyltransferase domain-containing protein</fullName>
    </recommendedName>
</protein>
<evidence type="ECO:0000256" key="1">
    <source>
        <dbReference type="ARBA" id="ARBA00005179"/>
    </source>
</evidence>
<dbReference type="InterPro" id="IPR051654">
    <property type="entry name" value="Meroterpenoid_MTases"/>
</dbReference>
<dbReference type="STRING" id="268505.A0A2A9PBK9"/>
<name>A0A2A9PBK9_OPHUN</name>
<feature type="domain" description="Methyltransferase" evidence="5">
    <location>
        <begin position="95"/>
        <end position="196"/>
    </location>
</feature>
<dbReference type="Pfam" id="PF13649">
    <property type="entry name" value="Methyltransf_25"/>
    <property type="match status" value="1"/>
</dbReference>
<gene>
    <name evidence="6" type="ORF">XA68_13893</name>
</gene>
<accession>A0A2A9PBK9</accession>
<evidence type="ECO:0000259" key="5">
    <source>
        <dbReference type="Pfam" id="PF13649"/>
    </source>
</evidence>
<dbReference type="InterPro" id="IPR029063">
    <property type="entry name" value="SAM-dependent_MTases_sf"/>
</dbReference>
<dbReference type="GO" id="GO:0016740">
    <property type="term" value="F:transferase activity"/>
    <property type="evidence" value="ECO:0007669"/>
    <property type="project" value="UniProtKB-KW"/>
</dbReference>
<dbReference type="OrthoDB" id="2094832at2759"/>
<keyword evidence="3" id="KW-0949">S-adenosyl-L-methionine</keyword>
<dbReference type="PANTHER" id="PTHR35897:SF1">
    <property type="entry name" value="METHYLTRANSFERASE AUSD"/>
    <property type="match status" value="1"/>
</dbReference>
<evidence type="ECO:0000256" key="2">
    <source>
        <dbReference type="ARBA" id="ARBA00022679"/>
    </source>
</evidence>
<keyword evidence="7" id="KW-1185">Reference proteome</keyword>
<comment type="similarity">
    <text evidence="4">Belongs to the class I-like SAM-binding methyltransferase superfamily.</text>
</comment>
<dbReference type="AlphaFoldDB" id="A0A2A9PBK9"/>
<proteinExistence type="inferred from homology"/>
<comment type="pathway">
    <text evidence="1">Secondary metabolite biosynthesis.</text>
</comment>
<dbReference type="PANTHER" id="PTHR35897">
    <property type="entry name" value="METHYLTRANSFERASE AUSD"/>
    <property type="match status" value="1"/>
</dbReference>
<dbReference type="EMBL" id="LAZP02000305">
    <property type="protein sequence ID" value="PFH58312.1"/>
    <property type="molecule type" value="Genomic_DNA"/>
</dbReference>
<keyword evidence="2" id="KW-0808">Transferase</keyword>
<dbReference type="SUPFAM" id="SSF53335">
    <property type="entry name" value="S-adenosyl-L-methionine-dependent methyltransferases"/>
    <property type="match status" value="1"/>
</dbReference>
<dbReference type="InterPro" id="IPR041698">
    <property type="entry name" value="Methyltransf_25"/>
</dbReference>
<evidence type="ECO:0000256" key="3">
    <source>
        <dbReference type="ARBA" id="ARBA00022691"/>
    </source>
</evidence>
<organism evidence="6 7">
    <name type="scientific">Ophiocordyceps unilateralis</name>
    <name type="common">Zombie-ant fungus</name>
    <name type="synonym">Torrubia unilateralis</name>
    <dbReference type="NCBI Taxonomy" id="268505"/>
    <lineage>
        <taxon>Eukaryota</taxon>
        <taxon>Fungi</taxon>
        <taxon>Dikarya</taxon>
        <taxon>Ascomycota</taxon>
        <taxon>Pezizomycotina</taxon>
        <taxon>Sordariomycetes</taxon>
        <taxon>Hypocreomycetidae</taxon>
        <taxon>Hypocreales</taxon>
        <taxon>Ophiocordycipitaceae</taxon>
        <taxon>Ophiocordyceps</taxon>
    </lineage>
</organism>
<evidence type="ECO:0000256" key="4">
    <source>
        <dbReference type="ARBA" id="ARBA00038314"/>
    </source>
</evidence>
<sequence length="278" mass="31154">MTETQVSSMILDDGAPSWSKLDLEDINKPARDVLERYSGIPPERVMGHVKDVRDRALKIFPYPCIGAFCFLQFCISELSCYHDIKRLITTGNKFLDLGCCFGQEIRKLVADGVPAANLYGCDLDPRFVELGYELFRDKDVLAGNFLQADILDPESDLKQLTGQLRVVNAQLFFHLFSWHQQVQIAKRIVTLFNPTGSALLVGRQVGGKVAIESQLLRPHTFFTHTVESWKQLWAEVSDATGTTWDVGITQEPVVSNLRSLSGPDGYIMVFVVRRVASA</sequence>
<dbReference type="Proteomes" id="UP000037136">
    <property type="component" value="Unassembled WGS sequence"/>
</dbReference>
<evidence type="ECO:0000313" key="6">
    <source>
        <dbReference type="EMBL" id="PFH58312.1"/>
    </source>
</evidence>
<dbReference type="Gene3D" id="3.40.50.150">
    <property type="entry name" value="Vaccinia Virus protein VP39"/>
    <property type="match status" value="1"/>
</dbReference>
<comment type="caution">
    <text evidence="6">The sequence shown here is derived from an EMBL/GenBank/DDBJ whole genome shotgun (WGS) entry which is preliminary data.</text>
</comment>
<reference evidence="6 7" key="1">
    <citation type="journal article" date="2015" name="BMC Genomics">
        <title>Gene expression during zombie ant biting behavior reflects the complexity underlying fungal parasitic behavioral manipulation.</title>
        <authorList>
            <person name="de Bekker C."/>
            <person name="Ohm R.A."/>
            <person name="Loreto R.G."/>
            <person name="Sebastian A."/>
            <person name="Albert I."/>
            <person name="Merrow M."/>
            <person name="Brachmann A."/>
            <person name="Hughes D.P."/>
        </authorList>
    </citation>
    <scope>NUCLEOTIDE SEQUENCE [LARGE SCALE GENOMIC DNA]</scope>
    <source>
        <strain evidence="6 7">SC16a</strain>
    </source>
</reference>
<evidence type="ECO:0000313" key="7">
    <source>
        <dbReference type="Proteomes" id="UP000037136"/>
    </source>
</evidence>
<reference evidence="6 7" key="2">
    <citation type="journal article" date="2017" name="Sci. Rep.">
        <title>Ant-infecting Ophiocordyceps genomes reveal a high diversity of potential behavioral manipulation genes and a possible major role for enterotoxins.</title>
        <authorList>
            <person name="de Bekker C."/>
            <person name="Ohm R.A."/>
            <person name="Evans H.C."/>
            <person name="Brachmann A."/>
            <person name="Hughes D.P."/>
        </authorList>
    </citation>
    <scope>NUCLEOTIDE SEQUENCE [LARGE SCALE GENOMIC DNA]</scope>
    <source>
        <strain evidence="6 7">SC16a</strain>
    </source>
</reference>